<dbReference type="SUPFAM" id="SSF103088">
    <property type="entry name" value="OmpA-like"/>
    <property type="match status" value="1"/>
</dbReference>
<dbReference type="PRINTS" id="PR01021">
    <property type="entry name" value="OMPADOMAIN"/>
</dbReference>
<sequence>MNPQALIRMLACALMAGAMAGCDRAPDPSPSEPARSDATPAQEAKASIIRPDVEPRAEPAPALTPLKLSIGFGDGGSELSEAAIASLEEALASRQMKAGGRITVGGHSDSAGSDAANLDASRKRAEAVRGWLVAHGIAEDRIAIVAFGEQNPAAPNALPDGQPNPAGRAMNRRVEIEVAVAGEQAPPTPAETGTLIDELAE</sequence>
<gene>
    <name evidence="8" type="ORF">GCM10011515_04650</name>
</gene>
<evidence type="ECO:0000256" key="6">
    <source>
        <dbReference type="SAM" id="SignalP"/>
    </source>
</evidence>
<accession>A0ABQ1S3C3</accession>
<name>A0ABQ1S3C3_9SPHN</name>
<feature type="signal peptide" evidence="6">
    <location>
        <begin position="1"/>
        <end position="20"/>
    </location>
</feature>
<dbReference type="InterPro" id="IPR006665">
    <property type="entry name" value="OmpA-like"/>
</dbReference>
<evidence type="ECO:0000256" key="2">
    <source>
        <dbReference type="ARBA" id="ARBA00023136"/>
    </source>
</evidence>
<dbReference type="PANTHER" id="PTHR30329:SF21">
    <property type="entry name" value="LIPOPROTEIN YIAD-RELATED"/>
    <property type="match status" value="1"/>
</dbReference>
<evidence type="ECO:0000256" key="5">
    <source>
        <dbReference type="SAM" id="MobiDB-lite"/>
    </source>
</evidence>
<reference evidence="9" key="1">
    <citation type="journal article" date="2019" name="Int. J. Syst. Evol. Microbiol.">
        <title>The Global Catalogue of Microorganisms (GCM) 10K type strain sequencing project: providing services to taxonomists for standard genome sequencing and annotation.</title>
        <authorList>
            <consortium name="The Broad Institute Genomics Platform"/>
            <consortium name="The Broad Institute Genome Sequencing Center for Infectious Disease"/>
            <person name="Wu L."/>
            <person name="Ma J."/>
        </authorList>
    </citation>
    <scope>NUCLEOTIDE SEQUENCE [LARGE SCALE GENOMIC DNA]</scope>
    <source>
        <strain evidence="9">CGMCC 1.15959</strain>
    </source>
</reference>
<evidence type="ECO:0000256" key="3">
    <source>
        <dbReference type="ARBA" id="ARBA00023237"/>
    </source>
</evidence>
<dbReference type="Pfam" id="PF00691">
    <property type="entry name" value="OmpA"/>
    <property type="match status" value="1"/>
</dbReference>
<evidence type="ECO:0000313" key="8">
    <source>
        <dbReference type="EMBL" id="GGD88102.1"/>
    </source>
</evidence>
<feature type="region of interest" description="Disordered" evidence="5">
    <location>
        <begin position="23"/>
        <end position="60"/>
    </location>
</feature>
<dbReference type="InterPro" id="IPR036737">
    <property type="entry name" value="OmpA-like_sf"/>
</dbReference>
<keyword evidence="9" id="KW-1185">Reference proteome</keyword>
<evidence type="ECO:0000256" key="1">
    <source>
        <dbReference type="ARBA" id="ARBA00004442"/>
    </source>
</evidence>
<dbReference type="InterPro" id="IPR050330">
    <property type="entry name" value="Bact_OuterMem_StrucFunc"/>
</dbReference>
<dbReference type="PANTHER" id="PTHR30329">
    <property type="entry name" value="STATOR ELEMENT OF FLAGELLAR MOTOR COMPLEX"/>
    <property type="match status" value="1"/>
</dbReference>
<dbReference type="Gene3D" id="3.30.1330.60">
    <property type="entry name" value="OmpA-like domain"/>
    <property type="match status" value="1"/>
</dbReference>
<protein>
    <recommendedName>
        <fullName evidence="7">OmpA-like domain-containing protein</fullName>
    </recommendedName>
</protein>
<keyword evidence="2 4" id="KW-0472">Membrane</keyword>
<dbReference type="Proteomes" id="UP000619041">
    <property type="component" value="Unassembled WGS sequence"/>
</dbReference>
<comment type="subcellular location">
    <subcellularLocation>
        <location evidence="1">Cell outer membrane</location>
    </subcellularLocation>
</comment>
<keyword evidence="3" id="KW-0998">Cell outer membrane</keyword>
<comment type="caution">
    <text evidence="8">The sequence shown here is derived from an EMBL/GenBank/DDBJ whole genome shotgun (WGS) entry which is preliminary data.</text>
</comment>
<dbReference type="RefSeq" id="WP_188643658.1">
    <property type="nucleotide sequence ID" value="NZ_BMKL01000001.1"/>
</dbReference>
<dbReference type="PROSITE" id="PS51123">
    <property type="entry name" value="OMPA_2"/>
    <property type="match status" value="1"/>
</dbReference>
<dbReference type="InterPro" id="IPR006664">
    <property type="entry name" value="OMP_bac"/>
</dbReference>
<organism evidence="8 9">
    <name type="scientific">Tsuneonella deserti</name>
    <dbReference type="NCBI Taxonomy" id="2035528"/>
    <lineage>
        <taxon>Bacteria</taxon>
        <taxon>Pseudomonadati</taxon>
        <taxon>Pseudomonadota</taxon>
        <taxon>Alphaproteobacteria</taxon>
        <taxon>Sphingomonadales</taxon>
        <taxon>Erythrobacteraceae</taxon>
        <taxon>Tsuneonella</taxon>
    </lineage>
</organism>
<evidence type="ECO:0000259" key="7">
    <source>
        <dbReference type="PROSITE" id="PS51123"/>
    </source>
</evidence>
<dbReference type="EMBL" id="BMKL01000001">
    <property type="protein sequence ID" value="GGD88102.1"/>
    <property type="molecule type" value="Genomic_DNA"/>
</dbReference>
<feature type="domain" description="OmpA-like" evidence="7">
    <location>
        <begin position="59"/>
        <end position="182"/>
    </location>
</feature>
<evidence type="ECO:0000256" key="4">
    <source>
        <dbReference type="PROSITE-ProRule" id="PRU00473"/>
    </source>
</evidence>
<proteinExistence type="predicted"/>
<feature type="chain" id="PRO_5045550114" description="OmpA-like domain-containing protein" evidence="6">
    <location>
        <begin position="21"/>
        <end position="201"/>
    </location>
</feature>
<evidence type="ECO:0000313" key="9">
    <source>
        <dbReference type="Proteomes" id="UP000619041"/>
    </source>
</evidence>
<dbReference type="CDD" id="cd07185">
    <property type="entry name" value="OmpA_C-like"/>
    <property type="match status" value="1"/>
</dbReference>
<keyword evidence="6" id="KW-0732">Signal</keyword>
<feature type="region of interest" description="Disordered" evidence="5">
    <location>
        <begin position="182"/>
        <end position="201"/>
    </location>
</feature>